<dbReference type="Proteomes" id="UP000268857">
    <property type="component" value="Unassembled WGS sequence"/>
</dbReference>
<keyword evidence="7" id="KW-1185">Reference proteome</keyword>
<dbReference type="Gene3D" id="3.40.50.1980">
    <property type="entry name" value="Nitrogenase molybdenum iron protein domain"/>
    <property type="match status" value="2"/>
</dbReference>
<dbReference type="PROSITE" id="PS50983">
    <property type="entry name" value="FE_B12_PBP"/>
    <property type="match status" value="1"/>
</dbReference>
<keyword evidence="4" id="KW-0732">Signal</keyword>
<dbReference type="PANTHER" id="PTHR30532">
    <property type="entry name" value="IRON III DICITRATE-BINDING PERIPLASMIC PROTEIN"/>
    <property type="match status" value="1"/>
</dbReference>
<dbReference type="Pfam" id="PF01497">
    <property type="entry name" value="Peripla_BP_2"/>
    <property type="match status" value="1"/>
</dbReference>
<accession>A0A3S1APV5</accession>
<protein>
    <submittedName>
        <fullName evidence="6">Iron siderophore-binding protein</fullName>
    </submittedName>
</protein>
<dbReference type="GO" id="GO:1901678">
    <property type="term" value="P:iron coordination entity transport"/>
    <property type="evidence" value="ECO:0007669"/>
    <property type="project" value="UniProtKB-ARBA"/>
</dbReference>
<evidence type="ECO:0000313" key="6">
    <source>
        <dbReference type="EMBL" id="RUR86990.1"/>
    </source>
</evidence>
<evidence type="ECO:0000256" key="2">
    <source>
        <dbReference type="ARBA" id="ARBA00008814"/>
    </source>
</evidence>
<dbReference type="AlphaFoldDB" id="A0A3S1APV5"/>
<name>A0A3S1APV5_CHLFR</name>
<proteinExistence type="inferred from homology"/>
<gene>
    <name evidence="6" type="ORF">PCC6912_04330</name>
</gene>
<dbReference type="STRING" id="211165.GCA_000317285_02955"/>
<evidence type="ECO:0000256" key="1">
    <source>
        <dbReference type="ARBA" id="ARBA00004196"/>
    </source>
</evidence>
<dbReference type="RefSeq" id="WP_016872763.1">
    <property type="nucleotide sequence ID" value="NZ_AJLN01000081.1"/>
</dbReference>
<evidence type="ECO:0000259" key="5">
    <source>
        <dbReference type="PROSITE" id="PS50983"/>
    </source>
</evidence>
<feature type="domain" description="Fe/B12 periplasmic-binding" evidence="5">
    <location>
        <begin position="62"/>
        <end position="324"/>
    </location>
</feature>
<organism evidence="6 7">
    <name type="scientific">Chlorogloeopsis fritschii PCC 6912</name>
    <dbReference type="NCBI Taxonomy" id="211165"/>
    <lineage>
        <taxon>Bacteria</taxon>
        <taxon>Bacillati</taxon>
        <taxon>Cyanobacteriota</taxon>
        <taxon>Cyanophyceae</taxon>
        <taxon>Nostocales</taxon>
        <taxon>Chlorogloeopsidaceae</taxon>
        <taxon>Chlorogloeopsis</taxon>
    </lineage>
</organism>
<dbReference type="GO" id="GO:0030288">
    <property type="term" value="C:outer membrane-bounded periplasmic space"/>
    <property type="evidence" value="ECO:0007669"/>
    <property type="project" value="TreeGrafter"/>
</dbReference>
<dbReference type="PANTHER" id="PTHR30532:SF1">
    <property type="entry name" value="IRON(3+)-HYDROXAMATE-BINDING PROTEIN FHUD"/>
    <property type="match status" value="1"/>
</dbReference>
<comment type="caution">
    <text evidence="6">The sequence shown here is derived from an EMBL/GenBank/DDBJ whole genome shotgun (WGS) entry which is preliminary data.</text>
</comment>
<dbReference type="CDD" id="cd01146">
    <property type="entry name" value="FhuD"/>
    <property type="match status" value="1"/>
</dbReference>
<evidence type="ECO:0000313" key="7">
    <source>
        <dbReference type="Proteomes" id="UP000268857"/>
    </source>
</evidence>
<comment type="similarity">
    <text evidence="2">Belongs to the bacterial solute-binding protein 8 family.</text>
</comment>
<dbReference type="SUPFAM" id="SSF53807">
    <property type="entry name" value="Helical backbone' metal receptor"/>
    <property type="match status" value="1"/>
</dbReference>
<dbReference type="InterPro" id="IPR002491">
    <property type="entry name" value="ABC_transptr_periplasmic_BD"/>
</dbReference>
<sequence>MKRFFHRFFLLFLSEILIFLALSCGIDNGKEFTNSHSQGANQDCRIVQHVKGETCIPLNPQRIVTLDFNSLAVSSALDIKPIATWIVTEVEDNFRYFQGKMNGIYVLRDSVGQINLEKLLSLKPDLILCISIPEFQRVYKQLSMIAPTVILPWRETRGNWRQHLQDAGRVFDKTEMANQLMDEYDHRIQELKTLMGDRPPPKISFIFVADGRIVITRGKKSFAGGILEELGFLNPLFTESGDDELPISEEILPTIDSDILFVAPLKKDDQSVIQKLQQKPLWSKLKAVQNNQVYLVDFSVWRGLNIFAAHEILNDIEKYLINTP</sequence>
<evidence type="ECO:0000256" key="4">
    <source>
        <dbReference type="ARBA" id="ARBA00022729"/>
    </source>
</evidence>
<keyword evidence="3" id="KW-0813">Transport</keyword>
<comment type="subcellular location">
    <subcellularLocation>
        <location evidence="1">Cell envelope</location>
    </subcellularLocation>
</comment>
<evidence type="ECO:0000256" key="3">
    <source>
        <dbReference type="ARBA" id="ARBA00022448"/>
    </source>
</evidence>
<dbReference type="EMBL" id="RSCJ01000001">
    <property type="protein sequence ID" value="RUR86990.1"/>
    <property type="molecule type" value="Genomic_DNA"/>
</dbReference>
<dbReference type="OrthoDB" id="425173at2"/>
<dbReference type="InterPro" id="IPR051313">
    <property type="entry name" value="Bact_iron-sidero_bind"/>
</dbReference>
<reference evidence="6 7" key="1">
    <citation type="journal article" date="2019" name="Genome Biol. Evol.">
        <title>Day and night: Metabolic profiles and evolutionary relationships of six axenic non-marine cyanobacteria.</title>
        <authorList>
            <person name="Will S.E."/>
            <person name="Henke P."/>
            <person name="Boedeker C."/>
            <person name="Huang S."/>
            <person name="Brinkmann H."/>
            <person name="Rohde M."/>
            <person name="Jarek M."/>
            <person name="Friedl T."/>
            <person name="Seufert S."/>
            <person name="Schumacher M."/>
            <person name="Overmann J."/>
            <person name="Neumann-Schaal M."/>
            <person name="Petersen J."/>
        </authorList>
    </citation>
    <scope>NUCLEOTIDE SEQUENCE [LARGE SCALE GENOMIC DNA]</scope>
    <source>
        <strain evidence="6 7">PCC 6912</strain>
    </source>
</reference>